<feature type="chain" id="PRO_5021818726" evidence="1">
    <location>
        <begin position="26"/>
        <end position="462"/>
    </location>
</feature>
<keyword evidence="2" id="KW-0645">Protease</keyword>
<dbReference type="EMBL" id="FXTB01000005">
    <property type="protein sequence ID" value="SMO70932.1"/>
    <property type="molecule type" value="Genomic_DNA"/>
</dbReference>
<protein>
    <submittedName>
        <fullName evidence="2">Gag-polyprotein putative aspartyl protease</fullName>
    </submittedName>
</protein>
<dbReference type="GO" id="GO:0006508">
    <property type="term" value="P:proteolysis"/>
    <property type="evidence" value="ECO:0007669"/>
    <property type="project" value="UniProtKB-KW"/>
</dbReference>
<evidence type="ECO:0000313" key="2">
    <source>
        <dbReference type="EMBL" id="SMO70932.1"/>
    </source>
</evidence>
<sequence length="462" mass="53460">MAILKTKKHLWVNLCISLSFVILFACTSGSRKQPSAMTFQLNNKTDTIPLIFNQEGTTIFTKCIINGKQYTFGFDTGADGTMINTNIPSHDLKKNSVFEDIDGNTFEAAEVLIDNFMLSEIEFSNCHFLSYPIRHYDGLLGGDILENLIWKIDFANKHIQITDSIERFKPKLPGIPFRLKNKRPVITVQVNGIETDFIIDTGLSGFALINKDQSALKNKLHHLQKWDVLGKNAGNNIFEKNDILYEKQVYYSIAGLEVASHTFEGEMIQINSNKDTVLGLDFLKRFHNVIIDYINQRIYFGEKQQYKTTDYYKNINYFINSSGVGISNYNIQPIISHLRNNLEPGISLGDTVLEINNNEVYKRNSSYFHDRMVKEDKYHRFVASNYRKVMAEFYFENDYNVIKVKGKDGVVLKKLQKNEVVELPDTFINYPLLINESPLFDWIKRQETEIGEYYLHIINRHE</sequence>
<keyword evidence="3" id="KW-1185">Reference proteome</keyword>
<feature type="signal peptide" evidence="1">
    <location>
        <begin position="1"/>
        <end position="25"/>
    </location>
</feature>
<dbReference type="AlphaFoldDB" id="A0A521DH79"/>
<dbReference type="GO" id="GO:0008233">
    <property type="term" value="F:peptidase activity"/>
    <property type="evidence" value="ECO:0007669"/>
    <property type="project" value="UniProtKB-KW"/>
</dbReference>
<organism evidence="2 3">
    <name type="scientific">Saccharicrinis carchari</name>
    <dbReference type="NCBI Taxonomy" id="1168039"/>
    <lineage>
        <taxon>Bacteria</taxon>
        <taxon>Pseudomonadati</taxon>
        <taxon>Bacteroidota</taxon>
        <taxon>Bacteroidia</taxon>
        <taxon>Marinilabiliales</taxon>
        <taxon>Marinilabiliaceae</taxon>
        <taxon>Saccharicrinis</taxon>
    </lineage>
</organism>
<accession>A0A521DH79</accession>
<evidence type="ECO:0000313" key="3">
    <source>
        <dbReference type="Proteomes" id="UP000319040"/>
    </source>
</evidence>
<evidence type="ECO:0000256" key="1">
    <source>
        <dbReference type="SAM" id="SignalP"/>
    </source>
</evidence>
<dbReference type="InterPro" id="IPR021109">
    <property type="entry name" value="Peptidase_aspartic_dom_sf"/>
</dbReference>
<dbReference type="Proteomes" id="UP000319040">
    <property type="component" value="Unassembled WGS sequence"/>
</dbReference>
<gene>
    <name evidence="2" type="ORF">SAMN06265379_105175</name>
</gene>
<reference evidence="2 3" key="1">
    <citation type="submission" date="2017-05" db="EMBL/GenBank/DDBJ databases">
        <authorList>
            <person name="Varghese N."/>
            <person name="Submissions S."/>
        </authorList>
    </citation>
    <scope>NUCLEOTIDE SEQUENCE [LARGE SCALE GENOMIC DNA]</scope>
    <source>
        <strain evidence="2 3">DSM 27040</strain>
    </source>
</reference>
<keyword evidence="1" id="KW-0732">Signal</keyword>
<keyword evidence="2" id="KW-0378">Hydrolase</keyword>
<name>A0A521DH79_SACCC</name>
<dbReference type="PROSITE" id="PS51257">
    <property type="entry name" value="PROKAR_LIPOPROTEIN"/>
    <property type="match status" value="1"/>
</dbReference>
<dbReference type="Gene3D" id="2.40.70.10">
    <property type="entry name" value="Acid Proteases"/>
    <property type="match status" value="2"/>
</dbReference>
<proteinExistence type="predicted"/>
<dbReference type="SUPFAM" id="SSF50630">
    <property type="entry name" value="Acid proteases"/>
    <property type="match status" value="2"/>
</dbReference>